<dbReference type="EMBL" id="CM004403">
    <property type="protein sequence ID" value="OAY25598.1"/>
    <property type="molecule type" value="Genomic_DNA"/>
</dbReference>
<accession>A0A2C9U7P0</accession>
<protein>
    <submittedName>
        <fullName evidence="1">Uncharacterized protein</fullName>
    </submittedName>
</protein>
<organism evidence="1">
    <name type="scientific">Manihot esculenta</name>
    <name type="common">Cassava</name>
    <name type="synonym">Jatropha manihot</name>
    <dbReference type="NCBI Taxonomy" id="3983"/>
    <lineage>
        <taxon>Eukaryota</taxon>
        <taxon>Viridiplantae</taxon>
        <taxon>Streptophyta</taxon>
        <taxon>Embryophyta</taxon>
        <taxon>Tracheophyta</taxon>
        <taxon>Spermatophyta</taxon>
        <taxon>Magnoliopsida</taxon>
        <taxon>eudicotyledons</taxon>
        <taxon>Gunneridae</taxon>
        <taxon>Pentapetalae</taxon>
        <taxon>rosids</taxon>
        <taxon>fabids</taxon>
        <taxon>Malpighiales</taxon>
        <taxon>Euphorbiaceae</taxon>
        <taxon>Crotonoideae</taxon>
        <taxon>Manihoteae</taxon>
        <taxon>Manihot</taxon>
    </lineage>
</organism>
<name>A0A2C9U7P0_MANES</name>
<evidence type="ECO:0000313" key="1">
    <source>
        <dbReference type="EMBL" id="OAY25598.1"/>
    </source>
</evidence>
<dbReference type="AlphaFoldDB" id="A0A2C9U7P0"/>
<proteinExistence type="predicted"/>
<sequence length="48" mass="5262">MMMQINLAVIRDGRGSVSLFLAYADERSRGIILAAPSWLLQASILEAL</sequence>
<reference evidence="1" key="1">
    <citation type="submission" date="2016-02" db="EMBL/GenBank/DDBJ databases">
        <title>WGS assembly of Manihot esculenta.</title>
        <authorList>
            <person name="Bredeson J.V."/>
            <person name="Prochnik S.E."/>
            <person name="Lyons J.B."/>
            <person name="Schmutz J."/>
            <person name="Grimwood J."/>
            <person name="Vrebalov J."/>
            <person name="Bart R.S."/>
            <person name="Amuge T."/>
            <person name="Ferguson M.E."/>
            <person name="Green R."/>
            <person name="Putnam N."/>
            <person name="Stites J."/>
            <person name="Rounsley S."/>
            <person name="Rokhsar D.S."/>
        </authorList>
    </citation>
    <scope>NUCLEOTIDE SEQUENCE [LARGE SCALE GENOMIC DNA]</scope>
    <source>
        <tissue evidence="1">Leaf</tissue>
    </source>
</reference>
<gene>
    <name evidence="1" type="ORF">MANES_17G107600</name>
</gene>